<dbReference type="Proteomes" id="UP000271624">
    <property type="component" value="Unassembled WGS sequence"/>
</dbReference>
<sequence length="144" mass="16037">MLKISKIVSSTIIATTLLLGINNYPNLAVAQTCASKCGRRPLQFVPGQLVRVEVVNRTPRVLALQKSEFSESIAIQPGQTIKFEQVRLTEPNISLLFWDDTGRSLSASLSKLNASTLRVELRPNWRQPGDRSVYVRDDGMINVL</sequence>
<dbReference type="EMBL" id="RSCL01000010">
    <property type="protein sequence ID" value="RUT04655.1"/>
    <property type="molecule type" value="Genomic_DNA"/>
</dbReference>
<name>A0A3S1CKN4_9CYAN</name>
<accession>A0A3S1CKN4</accession>
<comment type="caution">
    <text evidence="1">The sequence shown here is derived from an EMBL/GenBank/DDBJ whole genome shotgun (WGS) entry which is preliminary data.</text>
</comment>
<proteinExistence type="predicted"/>
<reference evidence="1" key="2">
    <citation type="journal article" date="2019" name="Genome Biol. Evol.">
        <title>Day and night: Metabolic profiles and evolutionary relationships of six axenic non-marine cyanobacteria.</title>
        <authorList>
            <person name="Will S.E."/>
            <person name="Henke P."/>
            <person name="Boedeker C."/>
            <person name="Huang S."/>
            <person name="Brinkmann H."/>
            <person name="Rohde M."/>
            <person name="Jarek M."/>
            <person name="Friedl T."/>
            <person name="Seufert S."/>
            <person name="Schumacher M."/>
            <person name="Overmann J."/>
            <person name="Neumann-Schaal M."/>
            <person name="Petersen J."/>
        </authorList>
    </citation>
    <scope>NUCLEOTIDE SEQUENCE [LARGE SCALE GENOMIC DNA]</scope>
    <source>
        <strain evidence="1">PCC 7102</strain>
    </source>
</reference>
<organism evidence="1 2">
    <name type="scientific">Dulcicalothrix desertica PCC 7102</name>
    <dbReference type="NCBI Taxonomy" id="232991"/>
    <lineage>
        <taxon>Bacteria</taxon>
        <taxon>Bacillati</taxon>
        <taxon>Cyanobacteriota</taxon>
        <taxon>Cyanophyceae</taxon>
        <taxon>Nostocales</taxon>
        <taxon>Calotrichaceae</taxon>
        <taxon>Dulcicalothrix</taxon>
    </lineage>
</organism>
<dbReference type="AlphaFoldDB" id="A0A3S1CKN4"/>
<evidence type="ECO:0000313" key="2">
    <source>
        <dbReference type="Proteomes" id="UP000271624"/>
    </source>
</evidence>
<evidence type="ECO:0000313" key="1">
    <source>
        <dbReference type="EMBL" id="RUT04655.1"/>
    </source>
</evidence>
<keyword evidence="2" id="KW-1185">Reference proteome</keyword>
<gene>
    <name evidence="1" type="ORF">DSM106972_042240</name>
</gene>
<reference evidence="1" key="1">
    <citation type="submission" date="2018-12" db="EMBL/GenBank/DDBJ databases">
        <authorList>
            <person name="Will S."/>
            <person name="Neumann-Schaal M."/>
            <person name="Henke P."/>
        </authorList>
    </citation>
    <scope>NUCLEOTIDE SEQUENCE</scope>
    <source>
        <strain evidence="1">PCC 7102</strain>
    </source>
</reference>
<protein>
    <submittedName>
        <fullName evidence="1">Uncharacterized protein</fullName>
    </submittedName>
</protein>